<comment type="caution">
    <text evidence="1">The sequence shown here is derived from an EMBL/GenBank/DDBJ whole genome shotgun (WGS) entry which is preliminary data.</text>
</comment>
<organism evidence="1 2">
    <name type="scientific">Trifolium medium</name>
    <dbReference type="NCBI Taxonomy" id="97028"/>
    <lineage>
        <taxon>Eukaryota</taxon>
        <taxon>Viridiplantae</taxon>
        <taxon>Streptophyta</taxon>
        <taxon>Embryophyta</taxon>
        <taxon>Tracheophyta</taxon>
        <taxon>Spermatophyta</taxon>
        <taxon>Magnoliopsida</taxon>
        <taxon>eudicotyledons</taxon>
        <taxon>Gunneridae</taxon>
        <taxon>Pentapetalae</taxon>
        <taxon>rosids</taxon>
        <taxon>fabids</taxon>
        <taxon>Fabales</taxon>
        <taxon>Fabaceae</taxon>
        <taxon>Papilionoideae</taxon>
        <taxon>50 kb inversion clade</taxon>
        <taxon>NPAAA clade</taxon>
        <taxon>Hologalegina</taxon>
        <taxon>IRL clade</taxon>
        <taxon>Trifolieae</taxon>
        <taxon>Trifolium</taxon>
    </lineage>
</organism>
<sequence length="25" mass="3093">MFRFETMEGELCRENPEVRNFDLET</sequence>
<name>A0A392T187_9FABA</name>
<keyword evidence="2" id="KW-1185">Reference proteome</keyword>
<accession>A0A392T187</accession>
<reference evidence="1 2" key="1">
    <citation type="journal article" date="2018" name="Front. Plant Sci.">
        <title>Red Clover (Trifolium pratense) and Zigzag Clover (T. medium) - A Picture of Genomic Similarities and Differences.</title>
        <authorList>
            <person name="Dluhosova J."/>
            <person name="Istvanek J."/>
            <person name="Nedelnik J."/>
            <person name="Repkova J."/>
        </authorList>
    </citation>
    <scope>NUCLEOTIDE SEQUENCE [LARGE SCALE GENOMIC DNA]</scope>
    <source>
        <strain evidence="2">cv. 10/8</strain>
        <tissue evidence="1">Leaf</tissue>
    </source>
</reference>
<evidence type="ECO:0000313" key="2">
    <source>
        <dbReference type="Proteomes" id="UP000265520"/>
    </source>
</evidence>
<evidence type="ECO:0000313" key="1">
    <source>
        <dbReference type="EMBL" id="MCI54085.1"/>
    </source>
</evidence>
<dbReference type="EMBL" id="LXQA010473986">
    <property type="protein sequence ID" value="MCI54085.1"/>
    <property type="molecule type" value="Genomic_DNA"/>
</dbReference>
<protein>
    <submittedName>
        <fullName evidence="1">Uncharacterized protein</fullName>
    </submittedName>
</protein>
<dbReference type="AlphaFoldDB" id="A0A392T187"/>
<feature type="non-terminal residue" evidence="1">
    <location>
        <position position="25"/>
    </location>
</feature>
<dbReference type="Proteomes" id="UP000265520">
    <property type="component" value="Unassembled WGS sequence"/>
</dbReference>
<proteinExistence type="predicted"/>